<accession>A1ZII8</accession>
<protein>
    <recommendedName>
        <fullName evidence="3">Gp26</fullName>
    </recommendedName>
</protein>
<dbReference type="eggNOG" id="ENOG5033DZU">
    <property type="taxonomic scope" value="Bacteria"/>
</dbReference>
<dbReference type="RefSeq" id="WP_004155707.1">
    <property type="nucleotide sequence ID" value="NZ_AAWS01000009.1"/>
</dbReference>
<gene>
    <name evidence="1" type="ORF">M23134_05729</name>
</gene>
<dbReference type="OrthoDB" id="1428344at2"/>
<sequence>MKTSEQTTTKKTTTIKELNPAHLPTFEGFFYPASIWLDKHLNPVAKNLLVEISLLEQRPLGCIASNEHFAATLNISKRSAARYISELVKDNYLILSGFDGHHRQLRVNFSRLEPRQFGKVEGQTGMVQGQFGEVQTAQPCQKEPATMPICPHNGISNESTNNISIEEEKGLLKKEKATVPPKKKQAPKTAEVKVVKKKEAPKKTSLASEVKLPFASDTFKQAWDDWLRYRTEIKKPYKSALSVQRILDKLAGFEEAFALELIGKSIANGWQGLVFAKTGEQYQEWLTAKRKKTQGTGTRAQPQPDLMNVTRQTTSICHQLSALEAQQANFKDYPAHTLAVLHGQLQSLWRKARQLQMFGSEIYRITALGNEVKQLINQHKSN</sequence>
<evidence type="ECO:0008006" key="3">
    <source>
        <dbReference type="Google" id="ProtNLM"/>
    </source>
</evidence>
<name>A1ZII8_MICM2</name>
<evidence type="ECO:0000313" key="1">
    <source>
        <dbReference type="EMBL" id="EAY29856.1"/>
    </source>
</evidence>
<keyword evidence="2" id="KW-1185">Reference proteome</keyword>
<dbReference type="Proteomes" id="UP000004095">
    <property type="component" value="Unassembled WGS sequence"/>
</dbReference>
<evidence type="ECO:0000313" key="2">
    <source>
        <dbReference type="Proteomes" id="UP000004095"/>
    </source>
</evidence>
<comment type="caution">
    <text evidence="1">The sequence shown here is derived from an EMBL/GenBank/DDBJ whole genome shotgun (WGS) entry which is preliminary data.</text>
</comment>
<proteinExistence type="predicted"/>
<reference evidence="1 2" key="1">
    <citation type="submission" date="2007-01" db="EMBL/GenBank/DDBJ databases">
        <authorList>
            <person name="Haygood M."/>
            <person name="Podell S."/>
            <person name="Anderson C."/>
            <person name="Hopkinson B."/>
            <person name="Roe K."/>
            <person name="Barbeau K."/>
            <person name="Gaasterland T."/>
            <person name="Ferriera S."/>
            <person name="Johnson J."/>
            <person name="Kravitz S."/>
            <person name="Beeson K."/>
            <person name="Sutton G."/>
            <person name="Rogers Y.-H."/>
            <person name="Friedman R."/>
            <person name="Frazier M."/>
            <person name="Venter J.C."/>
        </authorList>
    </citation>
    <scope>NUCLEOTIDE SEQUENCE [LARGE SCALE GENOMIC DNA]</scope>
    <source>
        <strain evidence="1 2">ATCC 23134</strain>
    </source>
</reference>
<dbReference type="EMBL" id="AAWS01000009">
    <property type="protein sequence ID" value="EAY29856.1"/>
    <property type="molecule type" value="Genomic_DNA"/>
</dbReference>
<dbReference type="AlphaFoldDB" id="A1ZII8"/>
<organism evidence="1 2">
    <name type="scientific">Microscilla marina ATCC 23134</name>
    <dbReference type="NCBI Taxonomy" id="313606"/>
    <lineage>
        <taxon>Bacteria</taxon>
        <taxon>Pseudomonadati</taxon>
        <taxon>Bacteroidota</taxon>
        <taxon>Cytophagia</taxon>
        <taxon>Cytophagales</taxon>
        <taxon>Microscillaceae</taxon>
        <taxon>Microscilla</taxon>
    </lineage>
</organism>